<proteinExistence type="inferred from homology"/>
<evidence type="ECO:0008006" key="5">
    <source>
        <dbReference type="Google" id="ProtNLM"/>
    </source>
</evidence>
<feature type="compositionally biased region" description="Low complexity" evidence="2">
    <location>
        <begin position="126"/>
        <end position="154"/>
    </location>
</feature>
<dbReference type="Pfam" id="PF05443">
    <property type="entry name" value="ROS_MUCR"/>
    <property type="match status" value="1"/>
</dbReference>
<keyword evidence="4" id="KW-1185">Reference proteome</keyword>
<dbReference type="Gene3D" id="1.10.10.1550">
    <property type="entry name" value="ROS/MUCR transcriptional regulator protein"/>
    <property type="match status" value="1"/>
</dbReference>
<dbReference type="EMBL" id="ATHO01000131">
    <property type="protein sequence ID" value="EQB03796.1"/>
    <property type="molecule type" value="Genomic_DNA"/>
</dbReference>
<dbReference type="GO" id="GO:0003677">
    <property type="term" value="F:DNA binding"/>
    <property type="evidence" value="ECO:0007669"/>
    <property type="project" value="InterPro"/>
</dbReference>
<dbReference type="AlphaFoldDB" id="T0GJ79"/>
<organism evidence="3 4">
    <name type="scientific">Sphingobium quisquiliarum P25</name>
    <dbReference type="NCBI Taxonomy" id="1329909"/>
    <lineage>
        <taxon>Bacteria</taxon>
        <taxon>Pseudomonadati</taxon>
        <taxon>Pseudomonadota</taxon>
        <taxon>Alphaproteobacteria</taxon>
        <taxon>Sphingomonadales</taxon>
        <taxon>Sphingomonadaceae</taxon>
        <taxon>Sphingobium</taxon>
    </lineage>
</organism>
<dbReference type="InterPro" id="IPR041920">
    <property type="entry name" value="ROS/MUCR_sf"/>
</dbReference>
<dbReference type="InterPro" id="IPR008807">
    <property type="entry name" value="ROS_MUCR"/>
</dbReference>
<dbReference type="Proteomes" id="UP000015525">
    <property type="component" value="Unassembled WGS sequence"/>
</dbReference>
<reference evidence="3 4" key="1">
    <citation type="journal article" date="2013" name="Genome Announc.">
        <title>Draft Genome Sequence of Sphingobium quisquiliarum Strain P25T, a Novel Hexachlorocyclohexane (HCH)-Degrading Bacterium Isolated from an HCH Dumpsite.</title>
        <authorList>
            <person name="Kumar Singh A."/>
            <person name="Sangwan N."/>
            <person name="Sharma A."/>
            <person name="Gupta V."/>
            <person name="Khurana J.P."/>
            <person name="Lal R."/>
        </authorList>
    </citation>
    <scope>NUCLEOTIDE SEQUENCE [LARGE SCALE GENOMIC DNA]</scope>
    <source>
        <strain evidence="3 4">P25</strain>
    </source>
</reference>
<dbReference type="GO" id="GO:0006355">
    <property type="term" value="P:regulation of DNA-templated transcription"/>
    <property type="evidence" value="ECO:0007669"/>
    <property type="project" value="InterPro"/>
</dbReference>
<dbReference type="PATRIC" id="fig|1329909.3.peg.2773"/>
<gene>
    <name evidence="3" type="ORF">L288_14450</name>
</gene>
<evidence type="ECO:0000313" key="3">
    <source>
        <dbReference type="EMBL" id="EQB03796.1"/>
    </source>
</evidence>
<evidence type="ECO:0000313" key="4">
    <source>
        <dbReference type="Proteomes" id="UP000015525"/>
    </source>
</evidence>
<accession>T0GJ79</accession>
<name>T0GJ79_9SPHN</name>
<evidence type="ECO:0000256" key="1">
    <source>
        <dbReference type="ARBA" id="ARBA00007031"/>
    </source>
</evidence>
<feature type="region of interest" description="Disordered" evidence="2">
    <location>
        <begin position="112"/>
        <end position="220"/>
    </location>
</feature>
<sequence length="220" mass="23057">MSAYVSKNNVPSESLADLIRSTRAALLQNPAEEAGAAEPEYVPAVSIRKSLSSPDHILSLINGQPYKTLKRHLEANGLTADEYRQRYKLPKSYPLVAPNYSEARRGVAQRLGLGRKTPAGNAETTPEQSAPPEQPKAAAKPATAAPVKAPAASPNKDVKSKAAEKPAADAKAKARKRLSIASPKGQDKAAAAADAPTPPKAKAKRGAAPRKTASAETKGE</sequence>
<protein>
    <recommendedName>
        <fullName evidence="5">MucR family transcriptional regulator</fullName>
    </recommendedName>
</protein>
<dbReference type="GO" id="GO:0008270">
    <property type="term" value="F:zinc ion binding"/>
    <property type="evidence" value="ECO:0007669"/>
    <property type="project" value="InterPro"/>
</dbReference>
<comment type="caution">
    <text evidence="3">The sequence shown here is derived from an EMBL/GenBank/DDBJ whole genome shotgun (WGS) entry which is preliminary data.</text>
</comment>
<feature type="compositionally biased region" description="Basic and acidic residues" evidence="2">
    <location>
        <begin position="156"/>
        <end position="172"/>
    </location>
</feature>
<evidence type="ECO:0000256" key="2">
    <source>
        <dbReference type="SAM" id="MobiDB-lite"/>
    </source>
</evidence>
<comment type="similarity">
    <text evidence="1">Belongs to the ros/MucR family.</text>
</comment>